<reference evidence="1 2" key="1">
    <citation type="journal article" date="2015" name="Genome Announc.">
        <title>Draft Genome Sequence of Burkholderia sp. Strain PML1(12), an Ectomycorrhizosphere-Inhabiting Bacterium with Effective Mineral-Weathering Ability.</title>
        <authorList>
            <person name="Uroz S."/>
            <person name="Oger P."/>
        </authorList>
    </citation>
    <scope>NUCLEOTIDE SEQUENCE [LARGE SCALE GENOMIC DNA]</scope>
    <source>
        <strain evidence="2">PML1(12)</strain>
    </source>
</reference>
<protein>
    <submittedName>
        <fullName evidence="1">UDP-glucose 4-epimerase</fullName>
    </submittedName>
</protein>
<evidence type="ECO:0000313" key="2">
    <source>
        <dbReference type="Proteomes" id="UP000035963"/>
    </source>
</evidence>
<accession>A0A0J1CS19</accession>
<dbReference type="EMBL" id="AEJF01000148">
    <property type="protein sequence ID" value="KLU23474.1"/>
    <property type="molecule type" value="Genomic_DNA"/>
</dbReference>
<proteinExistence type="predicted"/>
<dbReference type="OrthoDB" id="9154435at2"/>
<keyword evidence="2" id="KW-1185">Reference proteome</keyword>
<comment type="caution">
    <text evidence="1">The sequence shown here is derived from an EMBL/GenBank/DDBJ whole genome shotgun (WGS) entry which is preliminary data.</text>
</comment>
<organism evidence="1 2">
    <name type="scientific">Caballeronia mineralivorans PML1(12)</name>
    <dbReference type="NCBI Taxonomy" id="908627"/>
    <lineage>
        <taxon>Bacteria</taxon>
        <taxon>Pseudomonadati</taxon>
        <taxon>Pseudomonadota</taxon>
        <taxon>Betaproteobacteria</taxon>
        <taxon>Burkholderiales</taxon>
        <taxon>Burkholderiaceae</taxon>
        <taxon>Caballeronia</taxon>
    </lineage>
</organism>
<gene>
    <name evidence="1" type="ORF">EOS_25340</name>
</gene>
<dbReference type="AlphaFoldDB" id="A0A0J1CS19"/>
<name>A0A0J1CS19_9BURK</name>
<dbReference type="RefSeq" id="WP_047894924.1">
    <property type="nucleotide sequence ID" value="NZ_AEJF01000148.1"/>
</dbReference>
<sequence>MALTGQVTGDDWTVSTQTFPVDGGFGCEVYVGHGGAGGEFKHRFRHSEIFVTESETVLDGLREGMVWIQLKRSETIHL</sequence>
<evidence type="ECO:0000313" key="1">
    <source>
        <dbReference type="EMBL" id="KLU23474.1"/>
    </source>
</evidence>
<dbReference type="Proteomes" id="UP000035963">
    <property type="component" value="Unassembled WGS sequence"/>
</dbReference>